<name>A0AAD7FQV1_9AGAR</name>
<dbReference type="Gene3D" id="2.10.50.10">
    <property type="entry name" value="Tumor Necrosis Factor Receptor, subunit A, domain 2"/>
    <property type="match status" value="1"/>
</dbReference>
<dbReference type="SUPFAM" id="SSF57184">
    <property type="entry name" value="Growth factor receptor domain"/>
    <property type="match status" value="1"/>
</dbReference>
<proteinExistence type="predicted"/>
<dbReference type="InterPro" id="IPR009030">
    <property type="entry name" value="Growth_fac_rcpt_cys_sf"/>
</dbReference>
<organism evidence="1 2">
    <name type="scientific">Roridomyces roridus</name>
    <dbReference type="NCBI Taxonomy" id="1738132"/>
    <lineage>
        <taxon>Eukaryota</taxon>
        <taxon>Fungi</taxon>
        <taxon>Dikarya</taxon>
        <taxon>Basidiomycota</taxon>
        <taxon>Agaricomycotina</taxon>
        <taxon>Agaricomycetes</taxon>
        <taxon>Agaricomycetidae</taxon>
        <taxon>Agaricales</taxon>
        <taxon>Marasmiineae</taxon>
        <taxon>Mycenaceae</taxon>
        <taxon>Roridomyces</taxon>
    </lineage>
</organism>
<dbReference type="AlphaFoldDB" id="A0AAD7FQV1"/>
<reference evidence="1" key="1">
    <citation type="submission" date="2023-03" db="EMBL/GenBank/DDBJ databases">
        <title>Massive genome expansion in bonnet fungi (Mycena s.s.) driven by repeated elements and novel gene families across ecological guilds.</title>
        <authorList>
            <consortium name="Lawrence Berkeley National Laboratory"/>
            <person name="Harder C.B."/>
            <person name="Miyauchi S."/>
            <person name="Viragh M."/>
            <person name="Kuo A."/>
            <person name="Thoen E."/>
            <person name="Andreopoulos B."/>
            <person name="Lu D."/>
            <person name="Skrede I."/>
            <person name="Drula E."/>
            <person name="Henrissat B."/>
            <person name="Morin E."/>
            <person name="Kohler A."/>
            <person name="Barry K."/>
            <person name="LaButti K."/>
            <person name="Morin E."/>
            <person name="Salamov A."/>
            <person name="Lipzen A."/>
            <person name="Mereny Z."/>
            <person name="Hegedus B."/>
            <person name="Baldrian P."/>
            <person name="Stursova M."/>
            <person name="Weitz H."/>
            <person name="Taylor A."/>
            <person name="Grigoriev I.V."/>
            <person name="Nagy L.G."/>
            <person name="Martin F."/>
            <person name="Kauserud H."/>
        </authorList>
    </citation>
    <scope>NUCLEOTIDE SEQUENCE</scope>
    <source>
        <strain evidence="1">9284</strain>
    </source>
</reference>
<dbReference type="EMBL" id="JARKIF010000008">
    <property type="protein sequence ID" value="KAJ7632945.1"/>
    <property type="molecule type" value="Genomic_DNA"/>
</dbReference>
<keyword evidence="2" id="KW-1185">Reference proteome</keyword>
<accession>A0AAD7FQV1</accession>
<sequence length="283" mass="29947">MLYSHLGDAMAATSSPYLFESQCLKIDQTYKDLASILPRFPSAVRPTYKNLGSPSTVSPNLAGIHPRFPPTVSTCLSDAFLIYFLCRGVHAALHRHRSSPVSSPCTSSDCTHSSSCRSENGACNPGSYLDGTNCVQCPAGSYCADGKTKQPCDIGMFQPNTNSVECIKTQPGYYQNVSGSIAQIPCDEGSYQPYVRQYFCYGAPSGRFQGLTGQATVCGTCCGWATTKDNYNVEAVKCSDPTPNSYPGSGSGCLPSSNNTDCATPATCAQDVTGGCPAETWGA</sequence>
<evidence type="ECO:0000313" key="2">
    <source>
        <dbReference type="Proteomes" id="UP001221142"/>
    </source>
</evidence>
<dbReference type="Proteomes" id="UP001221142">
    <property type="component" value="Unassembled WGS sequence"/>
</dbReference>
<dbReference type="SMART" id="SM01411">
    <property type="entry name" value="Ephrin_rec_like"/>
    <property type="match status" value="2"/>
</dbReference>
<evidence type="ECO:0000313" key="1">
    <source>
        <dbReference type="EMBL" id="KAJ7632945.1"/>
    </source>
</evidence>
<gene>
    <name evidence="1" type="ORF">FB45DRAFT_913951</name>
</gene>
<comment type="caution">
    <text evidence="1">The sequence shown here is derived from an EMBL/GenBank/DDBJ whole genome shotgun (WGS) entry which is preliminary data.</text>
</comment>
<protein>
    <submittedName>
        <fullName evidence="1">Uncharacterized protein</fullName>
    </submittedName>
</protein>